<name>A0A066W0R1_TILAU</name>
<protein>
    <recommendedName>
        <fullName evidence="10">SET domain-containing protein</fullName>
    </recommendedName>
</protein>
<dbReference type="InterPro" id="IPR041938">
    <property type="entry name" value="Hist-Lys_N-MTase_N"/>
</dbReference>
<feature type="compositionally biased region" description="Low complexity" evidence="9">
    <location>
        <begin position="1019"/>
        <end position="1033"/>
    </location>
</feature>
<dbReference type="Proteomes" id="UP000027361">
    <property type="component" value="Unassembled WGS sequence"/>
</dbReference>
<comment type="caution">
    <text evidence="11">The sequence shown here is derived from an EMBL/GenBank/DDBJ whole genome shotgun (WGS) entry which is preliminary data.</text>
</comment>
<dbReference type="PROSITE" id="PS50280">
    <property type="entry name" value="SET"/>
    <property type="match status" value="1"/>
</dbReference>
<dbReference type="InterPro" id="IPR046341">
    <property type="entry name" value="SET_dom_sf"/>
</dbReference>
<dbReference type="PANTHER" id="PTHR12977:SF4">
    <property type="entry name" value="HISTONE-LYSINE N-METHYLTRANSFERASE KMT5B"/>
    <property type="match status" value="1"/>
</dbReference>
<dbReference type="GO" id="GO:0032259">
    <property type="term" value="P:methylation"/>
    <property type="evidence" value="ECO:0007669"/>
    <property type="project" value="UniProtKB-KW"/>
</dbReference>
<feature type="compositionally biased region" description="Basic and acidic residues" evidence="9">
    <location>
        <begin position="1248"/>
        <end position="1263"/>
    </location>
</feature>
<accession>A0A066W0R1</accession>
<dbReference type="InParanoid" id="A0A066W0R1"/>
<keyword evidence="12" id="KW-1185">Reference proteome</keyword>
<keyword evidence="8" id="KW-0539">Nucleus</keyword>
<feature type="region of interest" description="Disordered" evidence="9">
    <location>
        <begin position="691"/>
        <end position="878"/>
    </location>
</feature>
<dbReference type="GO" id="GO:0003677">
    <property type="term" value="F:DNA binding"/>
    <property type="evidence" value="ECO:0007669"/>
    <property type="project" value="InterPro"/>
</dbReference>
<dbReference type="Gene3D" id="1.10.10.1700">
    <property type="entry name" value="Histone-lysine N-methyltransferase"/>
    <property type="match status" value="1"/>
</dbReference>
<proteinExistence type="predicted"/>
<feature type="region of interest" description="Disordered" evidence="9">
    <location>
        <begin position="890"/>
        <end position="1300"/>
    </location>
</feature>
<reference evidence="11 12" key="1">
    <citation type="submission" date="2014-05" db="EMBL/GenBank/DDBJ databases">
        <title>Draft genome sequence of a rare smut relative, Tilletiaria anomala UBC 951.</title>
        <authorList>
            <consortium name="DOE Joint Genome Institute"/>
            <person name="Toome M."/>
            <person name="Kuo A."/>
            <person name="Henrissat B."/>
            <person name="Lipzen A."/>
            <person name="Tritt A."/>
            <person name="Yoshinaga Y."/>
            <person name="Zane M."/>
            <person name="Barry K."/>
            <person name="Grigoriev I.V."/>
            <person name="Spatafora J.W."/>
            <person name="Aimea M.C."/>
        </authorList>
    </citation>
    <scope>NUCLEOTIDE SEQUENCE [LARGE SCALE GENOMIC DNA]</scope>
    <source>
        <strain evidence="11 12">UBC 951</strain>
    </source>
</reference>
<dbReference type="RefSeq" id="XP_013243899.1">
    <property type="nucleotide sequence ID" value="XM_013388445.1"/>
</dbReference>
<keyword evidence="7" id="KW-0156">Chromatin regulator</keyword>
<feature type="region of interest" description="Disordered" evidence="9">
    <location>
        <begin position="147"/>
        <end position="183"/>
    </location>
</feature>
<feature type="compositionally biased region" description="Basic and acidic residues" evidence="9">
    <location>
        <begin position="297"/>
        <end position="308"/>
    </location>
</feature>
<evidence type="ECO:0000256" key="8">
    <source>
        <dbReference type="ARBA" id="ARBA00023242"/>
    </source>
</evidence>
<dbReference type="Gene3D" id="2.170.270.10">
    <property type="entry name" value="SET domain"/>
    <property type="match status" value="1"/>
</dbReference>
<dbReference type="SUPFAM" id="SSF82199">
    <property type="entry name" value="SET domain"/>
    <property type="match status" value="1"/>
</dbReference>
<dbReference type="SMART" id="SM00384">
    <property type="entry name" value="AT_hook"/>
    <property type="match status" value="2"/>
</dbReference>
<feature type="compositionally biased region" description="Basic and acidic residues" evidence="9">
    <location>
        <begin position="890"/>
        <end position="901"/>
    </location>
</feature>
<dbReference type="SMART" id="SM00317">
    <property type="entry name" value="SET"/>
    <property type="match status" value="1"/>
</dbReference>
<dbReference type="GO" id="GO:0042799">
    <property type="term" value="F:histone H4K20 methyltransferase activity"/>
    <property type="evidence" value="ECO:0007669"/>
    <property type="project" value="UniProtKB-ARBA"/>
</dbReference>
<dbReference type="GO" id="GO:0005694">
    <property type="term" value="C:chromosome"/>
    <property type="evidence" value="ECO:0007669"/>
    <property type="project" value="UniProtKB-SubCell"/>
</dbReference>
<dbReference type="PANTHER" id="PTHR12977">
    <property type="entry name" value="SUPPRESSOR OF VARIEGATION 4-20-RELATED"/>
    <property type="match status" value="1"/>
</dbReference>
<evidence type="ECO:0000256" key="6">
    <source>
        <dbReference type="ARBA" id="ARBA00022691"/>
    </source>
</evidence>
<evidence type="ECO:0000256" key="7">
    <source>
        <dbReference type="ARBA" id="ARBA00022853"/>
    </source>
</evidence>
<comment type="subcellular location">
    <subcellularLocation>
        <location evidence="2">Chromosome</location>
    </subcellularLocation>
    <subcellularLocation>
        <location evidence="1">Nucleus</location>
    </subcellularLocation>
</comment>
<dbReference type="OrthoDB" id="6627536at2759"/>
<gene>
    <name evidence="11" type="ORF">K437DRAFT_267850</name>
</gene>
<dbReference type="GeneID" id="25265969"/>
<feature type="compositionally biased region" description="Low complexity" evidence="9">
    <location>
        <begin position="757"/>
        <end position="770"/>
    </location>
</feature>
<dbReference type="GO" id="GO:0005634">
    <property type="term" value="C:nucleus"/>
    <property type="evidence" value="ECO:0007669"/>
    <property type="project" value="UniProtKB-SubCell"/>
</dbReference>
<keyword evidence="6" id="KW-0949">S-adenosyl-L-methionine</keyword>
<feature type="region of interest" description="Disordered" evidence="9">
    <location>
        <begin position="265"/>
        <end position="353"/>
    </location>
</feature>
<evidence type="ECO:0000256" key="4">
    <source>
        <dbReference type="ARBA" id="ARBA00022603"/>
    </source>
</evidence>
<keyword evidence="5" id="KW-0808">Transferase</keyword>
<feature type="compositionally biased region" description="Low complexity" evidence="9">
    <location>
        <begin position="1104"/>
        <end position="1116"/>
    </location>
</feature>
<feature type="compositionally biased region" description="Polar residues" evidence="9">
    <location>
        <begin position="538"/>
        <end position="552"/>
    </location>
</feature>
<feature type="domain" description="SET" evidence="10">
    <location>
        <begin position="207"/>
        <end position="456"/>
    </location>
</feature>
<sequence>MGTVPHTNMEDLSADDDLLSDILLDHLEWEQPISTHKMNPQYRSPRFDTSEASGIVRRFCVEMQDVVAGVEAICQMSVVKKLLQRKSSRQQAAFQAHARRYLECYLPDSGVEFALTMRYKQSPGAPLRSRKHRAMLRAAQEGLEMRASGSGVVKEEGEHRGQGFSAANGRKTEGSGDKPGTSASASMIANVDFGATSLSNLPPLAPPGVSMTDSALLSKADLCILAVRPFKPGDLITACKGGITDLSKEEDEALREEAAHFRALKHGHGQGHPDPGGNDADNEGGPAGPGPVSDEAGAARRSEGHAHGAEVTVTKGNGKAKVEPGTDADAGADEGHMSGLADALSDTNGDAGHMAATEDASAAARLPALPSAGAGIGTRIGRRARGFKYKGVLGAGRDFSVVRSARKGCSQLFLGPARFINHDCEPNVEFYRMGSQMTFRCIRPIAVNEEIVTYYGDNYFELGNAECLCATCEARGTGAFSSVVKTEDVASGSEDVKTAAELDGISSTNGENGSGVGGEDGGGAMGLGLADISQQHLANSNGSAGIQRSMSNGMLDDSADRDEKKGIGRRGASRRPAAIAASAIGFNEFGRNYYASHMSASEGDWAEMMYKRSNSSTKDGNLTRKLLDEPEALLESAGGGNKGPERECVTCGARFWSKETWWRQEECQRCERHYKIFKADWPGRVPTESLIARSKGKKPGEAVLTPGKEEIPTEHASNGRARERERAPSLPKKRASYTVRERRTASFVSMRKRDVSSESSQSSISSASASFGGTPVVLTPLRDGIGQGTDDNATLTRKAPRKSKTALAAHAAAAAPPIAPELSAAGAGATAAPTPAKAEAETAPTVSPLKKRGRPRKLDKAKAEHFPTTAAADGLDENAIDEILGDRARKVGAAADEHDSSDLSSVSSLSQVECIETPVAAGASVAEAEQQPPPSGPASGRSGEASRGEQGQSEDGLLGGSQGQSPLAEDLESSSSAATGPKMLGKDAKTETLAMYWGAVNGDRRSRRKSISGGPNERASLGTAPAAGPAPSSRRIVSAGHHQHHLRRSAEDSRSSSRNLPSPQASPGPVRKKARITESEDGSDDPMPSRSDDGHDAKKDEDFSSISSEGSSSKGGPVPGLATKGPARTSVQNLALAWSAGTEGGRTRRRAANQPVKLATPPASSTSNKRRRLSREGSTESSRAGSANVDDDALTARARGRPRKVQSEATLSPAIAAADLTDVHTHAPRADSPAPTAHIRGSAPPEADEGRQRSVDFKLKDEIIGDEAGSAVADDSAEAPSPPPQGHSRTGSSSTFPLPLPLPFANRSAVMNVENIPLRQPARKNLRWGKGKTTASRPLPPLGPGIPQAPSQVGMEQLSPGQAASVSPVPDEPIIQGVQIASPGHVGIMVQPVMASSVSLQAAIGQVNGEAGTTATVATSFADSATGLPLLAPSALVKEE</sequence>
<dbReference type="Pfam" id="PF00856">
    <property type="entry name" value="SET"/>
    <property type="match status" value="1"/>
</dbReference>
<dbReference type="OMA" id="ERHYKIF"/>
<evidence type="ECO:0000313" key="11">
    <source>
        <dbReference type="EMBL" id="KDN47562.1"/>
    </source>
</evidence>
<feature type="compositionally biased region" description="Basic and acidic residues" evidence="9">
    <location>
        <begin position="856"/>
        <end position="865"/>
    </location>
</feature>
<evidence type="ECO:0000313" key="12">
    <source>
        <dbReference type="Proteomes" id="UP000027361"/>
    </source>
</evidence>
<dbReference type="InterPro" id="IPR039977">
    <property type="entry name" value="Suv4-20/Set9"/>
</dbReference>
<feature type="compositionally biased region" description="Low complexity" evidence="9">
    <location>
        <begin position="937"/>
        <end position="956"/>
    </location>
</feature>
<evidence type="ECO:0000256" key="2">
    <source>
        <dbReference type="ARBA" id="ARBA00004286"/>
    </source>
</evidence>
<feature type="compositionally biased region" description="Low complexity" evidence="9">
    <location>
        <begin position="806"/>
        <end position="845"/>
    </location>
</feature>
<keyword evidence="3" id="KW-0158">Chromosome</keyword>
<feature type="region of interest" description="Disordered" evidence="9">
    <location>
        <begin position="538"/>
        <end position="574"/>
    </location>
</feature>
<organism evidence="11 12">
    <name type="scientific">Tilletiaria anomala (strain ATCC 24038 / CBS 436.72 / UBC 951)</name>
    <dbReference type="NCBI Taxonomy" id="1037660"/>
    <lineage>
        <taxon>Eukaryota</taxon>
        <taxon>Fungi</taxon>
        <taxon>Dikarya</taxon>
        <taxon>Basidiomycota</taxon>
        <taxon>Ustilaginomycotina</taxon>
        <taxon>Exobasidiomycetes</taxon>
        <taxon>Georgefischeriales</taxon>
        <taxon>Tilletiariaceae</taxon>
        <taxon>Tilletiaria</taxon>
    </lineage>
</organism>
<dbReference type="STRING" id="1037660.A0A066W0R1"/>
<dbReference type="InterPro" id="IPR017956">
    <property type="entry name" value="AT_hook_DNA-bd_motif"/>
</dbReference>
<keyword evidence="4" id="KW-0489">Methyltransferase</keyword>
<evidence type="ECO:0000256" key="3">
    <source>
        <dbReference type="ARBA" id="ARBA00022454"/>
    </source>
</evidence>
<evidence type="ECO:0000256" key="1">
    <source>
        <dbReference type="ARBA" id="ARBA00004123"/>
    </source>
</evidence>
<evidence type="ECO:0000259" key="10">
    <source>
        <dbReference type="PROSITE" id="PS50280"/>
    </source>
</evidence>
<dbReference type="HOGENOM" id="CLU_002815_0_0_1"/>
<evidence type="ECO:0000256" key="9">
    <source>
        <dbReference type="SAM" id="MobiDB-lite"/>
    </source>
</evidence>
<evidence type="ECO:0000256" key="5">
    <source>
        <dbReference type="ARBA" id="ARBA00022679"/>
    </source>
</evidence>
<dbReference type="InterPro" id="IPR001214">
    <property type="entry name" value="SET_dom"/>
</dbReference>
<feature type="compositionally biased region" description="Polar residues" evidence="9">
    <location>
        <begin position="1287"/>
        <end position="1296"/>
    </location>
</feature>
<feature type="compositionally biased region" description="Basic and acidic residues" evidence="9">
    <location>
        <begin position="1090"/>
        <end position="1102"/>
    </location>
</feature>
<dbReference type="EMBL" id="JMSN01000029">
    <property type="protein sequence ID" value="KDN47562.1"/>
    <property type="molecule type" value="Genomic_DNA"/>
</dbReference>